<keyword evidence="7" id="KW-0408">Iron</keyword>
<dbReference type="SUPFAM" id="SSF81502">
    <property type="entry name" value="ISP transmembrane anchor"/>
    <property type="match status" value="1"/>
</dbReference>
<evidence type="ECO:0000256" key="7">
    <source>
        <dbReference type="ARBA" id="ARBA00023004"/>
    </source>
</evidence>
<dbReference type="GO" id="GO:0005743">
    <property type="term" value="C:mitochondrial inner membrane"/>
    <property type="evidence" value="ECO:0007669"/>
    <property type="project" value="UniProtKB-SubCell"/>
</dbReference>
<dbReference type="Gene3D" id="1.20.5.270">
    <property type="entry name" value="Ubiquinol cytochrome reductase, transmembrane domain"/>
    <property type="match status" value="1"/>
</dbReference>
<reference evidence="14 15" key="1">
    <citation type="journal article" date="2015" name="Genome Biol. Evol.">
        <title>The genome of winter moth (Operophtera brumata) provides a genomic perspective on sexual dimorphism and phenology.</title>
        <authorList>
            <person name="Derks M.F."/>
            <person name="Smit S."/>
            <person name="Salis L."/>
            <person name="Schijlen E."/>
            <person name="Bossers A."/>
            <person name="Mateman C."/>
            <person name="Pijl A.S."/>
            <person name="de Ridder D."/>
            <person name="Groenen M.A."/>
            <person name="Visser M.E."/>
            <person name="Megens H.J."/>
        </authorList>
    </citation>
    <scope>NUCLEOTIDE SEQUENCE [LARGE SCALE GENOMIC DNA]</scope>
    <source>
        <strain evidence="14">WM2013NL</strain>
        <tissue evidence="14">Head and thorax</tissue>
    </source>
</reference>
<keyword evidence="5" id="KW-0479">Metal-binding</keyword>
<dbReference type="InterPro" id="IPR017941">
    <property type="entry name" value="Rieske_2Fe-2S"/>
</dbReference>
<dbReference type="PANTHER" id="PTHR10134">
    <property type="entry name" value="CYTOCHROME B-C1 COMPLEX SUBUNIT RIESKE, MITOCHONDRIAL"/>
    <property type="match status" value="1"/>
</dbReference>
<comment type="catalytic activity">
    <reaction evidence="11">
        <text>a quinol + 2 Fe(III)-[cytochrome c](out) = a quinone + 2 Fe(II)-[cytochrome c](out) + 2 H(+)(out)</text>
        <dbReference type="Rhea" id="RHEA:11484"/>
        <dbReference type="Rhea" id="RHEA-COMP:10350"/>
        <dbReference type="Rhea" id="RHEA-COMP:14399"/>
        <dbReference type="ChEBI" id="CHEBI:15378"/>
        <dbReference type="ChEBI" id="CHEBI:24646"/>
        <dbReference type="ChEBI" id="CHEBI:29033"/>
        <dbReference type="ChEBI" id="CHEBI:29034"/>
        <dbReference type="ChEBI" id="CHEBI:132124"/>
        <dbReference type="EC" id="7.1.1.8"/>
    </reaction>
</comment>
<dbReference type="InterPro" id="IPR005805">
    <property type="entry name" value="Rieske_Fe-S_prot_C"/>
</dbReference>
<keyword evidence="11" id="KW-0249">Electron transport</keyword>
<organism evidence="14 15">
    <name type="scientific">Operophtera brumata</name>
    <name type="common">Winter moth</name>
    <name type="synonym">Phalaena brumata</name>
    <dbReference type="NCBI Taxonomy" id="104452"/>
    <lineage>
        <taxon>Eukaryota</taxon>
        <taxon>Metazoa</taxon>
        <taxon>Ecdysozoa</taxon>
        <taxon>Arthropoda</taxon>
        <taxon>Hexapoda</taxon>
        <taxon>Insecta</taxon>
        <taxon>Pterygota</taxon>
        <taxon>Neoptera</taxon>
        <taxon>Endopterygota</taxon>
        <taxon>Lepidoptera</taxon>
        <taxon>Glossata</taxon>
        <taxon>Ditrysia</taxon>
        <taxon>Geometroidea</taxon>
        <taxon>Geometridae</taxon>
        <taxon>Larentiinae</taxon>
        <taxon>Operophtera</taxon>
    </lineage>
</organism>
<dbReference type="PRINTS" id="PR00162">
    <property type="entry name" value="RIESKE"/>
</dbReference>
<keyword evidence="6" id="KW-1133">Transmembrane helix</keyword>
<feature type="domain" description="Rieske" evidence="13">
    <location>
        <begin position="195"/>
        <end position="264"/>
    </location>
</feature>
<dbReference type="AlphaFoldDB" id="A0A0L7LQD2"/>
<keyword evidence="12" id="KW-0679">Respiratory chain</keyword>
<keyword evidence="15" id="KW-1185">Reference proteome</keyword>
<keyword evidence="11" id="KW-0813">Transport</keyword>
<comment type="caution">
    <text evidence="14">The sequence shown here is derived from an EMBL/GenBank/DDBJ whole genome shotgun (WGS) entry which is preliminary data.</text>
</comment>
<evidence type="ECO:0000256" key="8">
    <source>
        <dbReference type="ARBA" id="ARBA00023014"/>
    </source>
</evidence>
<evidence type="ECO:0000256" key="11">
    <source>
        <dbReference type="RuleBase" id="RU004494"/>
    </source>
</evidence>
<keyword evidence="4" id="KW-0001">2Fe-2S</keyword>
<evidence type="ECO:0000256" key="2">
    <source>
        <dbReference type="ARBA" id="ARBA00010651"/>
    </source>
</evidence>
<keyword evidence="12" id="KW-0496">Mitochondrion</keyword>
<keyword evidence="8" id="KW-0411">Iron-sulfur</keyword>
<dbReference type="NCBIfam" id="TIGR01416">
    <property type="entry name" value="Rieske_proteo"/>
    <property type="match status" value="1"/>
</dbReference>
<evidence type="ECO:0000256" key="4">
    <source>
        <dbReference type="ARBA" id="ARBA00022714"/>
    </source>
</evidence>
<dbReference type="Pfam" id="PF02921">
    <property type="entry name" value="UCR_TM"/>
    <property type="match status" value="1"/>
</dbReference>
<dbReference type="GO" id="GO:0051537">
    <property type="term" value="F:2 iron, 2 sulfur cluster binding"/>
    <property type="evidence" value="ECO:0007669"/>
    <property type="project" value="UniProtKB-KW"/>
</dbReference>
<evidence type="ECO:0000256" key="9">
    <source>
        <dbReference type="ARBA" id="ARBA00023136"/>
    </source>
</evidence>
<dbReference type="Pfam" id="PF00355">
    <property type="entry name" value="Rieske"/>
    <property type="match status" value="1"/>
</dbReference>
<evidence type="ECO:0000313" key="14">
    <source>
        <dbReference type="EMBL" id="KOB77629.1"/>
    </source>
</evidence>
<dbReference type="InterPro" id="IPR014349">
    <property type="entry name" value="Rieske_Fe-S_prot"/>
</dbReference>
<dbReference type="EC" id="7.1.1.8" evidence="11"/>
<dbReference type="PROSITE" id="PS51296">
    <property type="entry name" value="RIESKE"/>
    <property type="match status" value="1"/>
</dbReference>
<dbReference type="SUPFAM" id="SSF50022">
    <property type="entry name" value="ISP domain"/>
    <property type="match status" value="1"/>
</dbReference>
<dbReference type="STRING" id="104452.A0A0L7LQD2"/>
<evidence type="ECO:0000259" key="13">
    <source>
        <dbReference type="PROSITE" id="PS51296"/>
    </source>
</evidence>
<dbReference type="InterPro" id="IPR004192">
    <property type="entry name" value="Rieske_TM"/>
</dbReference>
<name>A0A0L7LQD2_OPEBR</name>
<dbReference type="EMBL" id="JTDY01000340">
    <property type="protein sequence ID" value="KOB77629.1"/>
    <property type="molecule type" value="Genomic_DNA"/>
</dbReference>
<sequence>MNFLIRGCLAHCGRFPFRTTLCEDLTRKIPNRYAKPDNLLQSQQCLGKLYVLTNLTSWIQVRFNDKCPRLHRDLPMPSFDAYRKEEYRDVRRTDWGSGDGKPGYSYVVSFFGLLCGAYAVKTEATHLILYMATAADVLAMASIEVELDKIAPGACMSYKWRGKPLFIKYRTQVDIDGEASTPLGTLRDPQSPEQRMVNQQWLIVIGICTHLGCVPIANAGDWPGGFYCPCHGSHYDNAGRVRKGPAPTNLEVPPYVFMSDTLVVVG</sequence>
<comment type="similarity">
    <text evidence="2">Belongs to the Rieske iron-sulfur protein family.</text>
</comment>
<dbReference type="CDD" id="cd03470">
    <property type="entry name" value="Rieske_cytochrome_bc1"/>
    <property type="match status" value="1"/>
</dbReference>
<proteinExistence type="inferred from homology"/>
<evidence type="ECO:0000256" key="5">
    <source>
        <dbReference type="ARBA" id="ARBA00022723"/>
    </source>
</evidence>
<dbReference type="OrthoDB" id="1637982at2759"/>
<dbReference type="FunFam" id="2.102.10.10:FF:000001">
    <property type="entry name" value="Cytochrome b-c1 complex subunit Rieske, mitochondrial"/>
    <property type="match status" value="1"/>
</dbReference>
<dbReference type="InterPro" id="IPR036922">
    <property type="entry name" value="Rieske_2Fe-2S_sf"/>
</dbReference>
<protein>
    <recommendedName>
        <fullName evidence="11">Cytochrome b-c1 complex subunit Rieske, mitochondrial</fullName>
        <ecNumber evidence="11">7.1.1.8</ecNumber>
    </recommendedName>
</protein>
<accession>A0A0L7LQD2</accession>
<gene>
    <name evidence="14" type="ORF">OBRU01_03761</name>
</gene>
<evidence type="ECO:0000256" key="10">
    <source>
        <dbReference type="ARBA" id="ARBA00023157"/>
    </source>
</evidence>
<keyword evidence="10" id="KW-1015">Disulfide bond</keyword>
<dbReference type="GO" id="GO:0046872">
    <property type="term" value="F:metal ion binding"/>
    <property type="evidence" value="ECO:0007669"/>
    <property type="project" value="UniProtKB-KW"/>
</dbReference>
<dbReference type="InterPro" id="IPR006317">
    <property type="entry name" value="Ubiquinol_cyt_c_Rdtase_Fe-S-su"/>
</dbReference>
<dbReference type="InterPro" id="IPR037008">
    <property type="entry name" value="bc1_Rieske_TM_sf"/>
</dbReference>
<evidence type="ECO:0000256" key="12">
    <source>
        <dbReference type="RuleBase" id="RU004495"/>
    </source>
</evidence>
<comment type="subcellular location">
    <subcellularLocation>
        <location evidence="1">Membrane</location>
        <topology evidence="1">Single-pass membrane protein</topology>
    </subcellularLocation>
    <subcellularLocation>
        <location evidence="12">Mitochondrion inner membrane</location>
    </subcellularLocation>
</comment>
<comment type="miscellaneous">
    <text evidence="11">The Rieske protein is a high potential 2Fe-2S protein.</text>
</comment>
<dbReference type="Proteomes" id="UP000037510">
    <property type="component" value="Unassembled WGS sequence"/>
</dbReference>
<evidence type="ECO:0000256" key="3">
    <source>
        <dbReference type="ARBA" id="ARBA00022692"/>
    </source>
</evidence>
<evidence type="ECO:0000256" key="1">
    <source>
        <dbReference type="ARBA" id="ARBA00004167"/>
    </source>
</evidence>
<evidence type="ECO:0000313" key="15">
    <source>
        <dbReference type="Proteomes" id="UP000037510"/>
    </source>
</evidence>
<dbReference type="GO" id="GO:0008121">
    <property type="term" value="F:quinol-cytochrome-c reductase activity"/>
    <property type="evidence" value="ECO:0007669"/>
    <property type="project" value="UniProtKB-EC"/>
</dbReference>
<keyword evidence="9" id="KW-0472">Membrane</keyword>
<evidence type="ECO:0000256" key="6">
    <source>
        <dbReference type="ARBA" id="ARBA00022989"/>
    </source>
</evidence>
<comment type="cofactor">
    <cofactor evidence="11">
        <name>[2Fe-2S] cluster</name>
        <dbReference type="ChEBI" id="CHEBI:190135"/>
    </cofactor>
    <text evidence="11">Binds 1 [2Fe-2S] cluster per subunit.</text>
</comment>
<keyword evidence="3" id="KW-0812">Transmembrane</keyword>
<dbReference type="Gene3D" id="2.102.10.10">
    <property type="entry name" value="Rieske [2Fe-2S] iron-sulphur domain"/>
    <property type="match status" value="1"/>
</dbReference>